<comment type="similarity">
    <text evidence="1">Belongs to the peptidase U4 family.</text>
</comment>
<dbReference type="STRING" id="1601833.SAMN05518684_102357"/>
<dbReference type="EMBL" id="FOGT01000002">
    <property type="protein sequence ID" value="SER63537.1"/>
    <property type="molecule type" value="Genomic_DNA"/>
</dbReference>
<dbReference type="EC" id="3.4.23.-" evidence="1"/>
<keyword evidence="1" id="KW-1003">Cell membrane</keyword>
<evidence type="ECO:0000256" key="1">
    <source>
        <dbReference type="PIRNR" id="PIRNR018571"/>
    </source>
</evidence>
<dbReference type="GO" id="GO:0005886">
    <property type="term" value="C:plasma membrane"/>
    <property type="evidence" value="ECO:0007669"/>
    <property type="project" value="UniProtKB-SubCell"/>
</dbReference>
<sequence length="302" mass="34290">MTLYLDVIWLLNFFIDLLLLLLTSIVLKRKVLKKRLFAGAFFASMYVWVMFIPVLHFMMNPFLKALYSVIIILITFPSHQLRSFVQALLMFYFVNFAAGGGLIGLHFFLQVDSSFIQGTFATRGNSFGSPISWLFVIVGFPLIFFYSKERFAAVEASKIRFDETMDVEIVLGGREIKLKGFVDSGNQLTDPITKKPVMVIDMNKAEKQFPQEIFTLSKSSPESMGDIPSCYIGKVSIVPYRTVGTEQKFLWTIKPEKVVVFENGLSYECPGTLLGLSHFSLGEKGEYDCLLHPGMMQKRKQA</sequence>
<keyword evidence="1" id="KW-0378">Hydrolase</keyword>
<feature type="transmembrane region" description="Helical" evidence="3">
    <location>
        <begin position="61"/>
        <end position="77"/>
    </location>
</feature>
<feature type="active site" evidence="2">
    <location>
        <position position="183"/>
    </location>
</feature>
<dbReference type="GO" id="GO:0006508">
    <property type="term" value="P:proteolysis"/>
    <property type="evidence" value="ECO:0007669"/>
    <property type="project" value="UniProtKB-KW"/>
</dbReference>
<keyword evidence="1" id="KW-0749">Sporulation</keyword>
<reference evidence="5" key="1">
    <citation type="submission" date="2016-10" db="EMBL/GenBank/DDBJ databases">
        <authorList>
            <person name="Varghese N."/>
            <person name="Submissions S."/>
        </authorList>
    </citation>
    <scope>NUCLEOTIDE SEQUENCE [LARGE SCALE GENOMIC DNA]</scope>
    <source>
        <strain evidence="5">S9</strain>
    </source>
</reference>
<comment type="subcellular location">
    <subcellularLocation>
        <location evidence="1">Cell membrane</location>
    </subcellularLocation>
</comment>
<dbReference type="OrthoDB" id="2690199at2"/>
<keyword evidence="5" id="KW-1185">Reference proteome</keyword>
<name>A0A1H9QT26_9BACI</name>
<feature type="transmembrane region" description="Helical" evidence="3">
    <location>
        <begin position="89"/>
        <end position="109"/>
    </location>
</feature>
<keyword evidence="3" id="KW-0812">Transmembrane</keyword>
<dbReference type="PIRSF" id="PIRSF018571">
    <property type="entry name" value="SpoIIGA"/>
    <property type="match status" value="1"/>
</dbReference>
<evidence type="ECO:0000256" key="3">
    <source>
        <dbReference type="SAM" id="Phobius"/>
    </source>
</evidence>
<dbReference type="GO" id="GO:0030435">
    <property type="term" value="P:sporulation resulting in formation of a cellular spore"/>
    <property type="evidence" value="ECO:0007669"/>
    <property type="project" value="UniProtKB-KW"/>
</dbReference>
<feature type="transmembrane region" description="Helical" evidence="3">
    <location>
        <begin position="36"/>
        <end position="55"/>
    </location>
</feature>
<dbReference type="Pfam" id="PF03419">
    <property type="entry name" value="Peptidase_U4"/>
    <property type="match status" value="1"/>
</dbReference>
<dbReference type="AlphaFoldDB" id="A0A1H9QT26"/>
<accession>A0A1H9QT26</accession>
<dbReference type="GO" id="GO:0030436">
    <property type="term" value="P:asexual sporulation"/>
    <property type="evidence" value="ECO:0007669"/>
    <property type="project" value="InterPro"/>
</dbReference>
<dbReference type="InterPro" id="IPR005081">
    <property type="entry name" value="SpoIIGA"/>
</dbReference>
<gene>
    <name evidence="4" type="ORF">SAMN05518684_102357</name>
</gene>
<dbReference type="NCBIfam" id="TIGR02854">
    <property type="entry name" value="spore_II_GA"/>
    <property type="match status" value="1"/>
</dbReference>
<feature type="transmembrane region" description="Helical" evidence="3">
    <location>
        <begin position="129"/>
        <end position="147"/>
    </location>
</feature>
<keyword evidence="1" id="KW-0064">Aspartyl protease</keyword>
<comment type="subunit">
    <text evidence="1">Self-associates. Interacts with SigE. Interacts with SpoIIR.</text>
</comment>
<dbReference type="RefSeq" id="WP_093047675.1">
    <property type="nucleotide sequence ID" value="NZ_FOGT01000002.1"/>
</dbReference>
<feature type="transmembrane region" description="Helical" evidence="3">
    <location>
        <begin position="6"/>
        <end position="27"/>
    </location>
</feature>
<keyword evidence="1" id="KW-0645">Protease</keyword>
<organism evidence="4 5">
    <name type="scientific">Salipaludibacillus aurantiacus</name>
    <dbReference type="NCBI Taxonomy" id="1601833"/>
    <lineage>
        <taxon>Bacteria</taxon>
        <taxon>Bacillati</taxon>
        <taxon>Bacillota</taxon>
        <taxon>Bacilli</taxon>
        <taxon>Bacillales</taxon>
        <taxon>Bacillaceae</taxon>
    </lineage>
</organism>
<keyword evidence="1 3" id="KW-0472">Membrane</keyword>
<evidence type="ECO:0000313" key="4">
    <source>
        <dbReference type="EMBL" id="SER63537.1"/>
    </source>
</evidence>
<comment type="function">
    <text evidence="1">Probable aspartic protease that is responsible for the proteolytic cleavage of the RNA polymerase sigma E factor (SigE/spoIIGB) to yield the active peptide in the mother cell during sporulation. Responds to a signal from the forespore that is triggered by the extracellular signal protein SpoIIR.</text>
</comment>
<evidence type="ECO:0000256" key="2">
    <source>
        <dbReference type="PIRSR" id="PIRSR018571-1"/>
    </source>
</evidence>
<dbReference type="GO" id="GO:0004190">
    <property type="term" value="F:aspartic-type endopeptidase activity"/>
    <property type="evidence" value="ECO:0007669"/>
    <property type="project" value="UniProtKB-KW"/>
</dbReference>
<dbReference type="Proteomes" id="UP000198571">
    <property type="component" value="Unassembled WGS sequence"/>
</dbReference>
<evidence type="ECO:0000313" key="5">
    <source>
        <dbReference type="Proteomes" id="UP000198571"/>
    </source>
</evidence>
<protein>
    <recommendedName>
        <fullName evidence="1">Sporulation sigma-E factor-processing peptidase</fullName>
        <ecNumber evidence="1">3.4.23.-</ecNumber>
    </recommendedName>
    <alternativeName>
        <fullName evidence="1">Membrane-associated aspartic protease</fullName>
    </alternativeName>
    <alternativeName>
        <fullName evidence="1">Stage II sporulation protein GA</fullName>
    </alternativeName>
</protein>
<proteinExistence type="inferred from homology"/>
<keyword evidence="3" id="KW-1133">Transmembrane helix</keyword>